<dbReference type="GO" id="GO:0080188">
    <property type="term" value="P:gene silencing by siRNA-directed DNA methylation"/>
    <property type="evidence" value="ECO:0007669"/>
    <property type="project" value="InterPro"/>
</dbReference>
<proteinExistence type="predicted"/>
<comment type="caution">
    <text evidence="3">The sequence shown here is derived from an EMBL/GenBank/DDBJ whole genome shotgun (WGS) entry which is preliminary data.</text>
</comment>
<dbReference type="PANTHER" id="PTHR21596">
    <property type="entry name" value="RIBONUCLEASE P SUBUNIT P38"/>
    <property type="match status" value="1"/>
</dbReference>
<keyword evidence="1" id="KW-0175">Coiled coil</keyword>
<feature type="domain" description="Factor of DNA methylation 1-5/IDN2" evidence="2">
    <location>
        <begin position="238"/>
        <end position="291"/>
    </location>
</feature>
<protein>
    <recommendedName>
        <fullName evidence="2">Factor of DNA methylation 1-5/IDN2 domain-containing protein</fullName>
    </recommendedName>
</protein>
<dbReference type="AlphaFoldDB" id="A0AA41UWA8"/>
<dbReference type="InterPro" id="IPR045177">
    <property type="entry name" value="FDM1-5/IDN2"/>
</dbReference>
<evidence type="ECO:0000313" key="3">
    <source>
        <dbReference type="EMBL" id="MCL7025115.1"/>
    </source>
</evidence>
<feature type="coiled-coil region" evidence="1">
    <location>
        <begin position="147"/>
        <end position="206"/>
    </location>
</feature>
<organism evidence="3 4">
    <name type="scientific">Papaver nudicaule</name>
    <name type="common">Iceland poppy</name>
    <dbReference type="NCBI Taxonomy" id="74823"/>
    <lineage>
        <taxon>Eukaryota</taxon>
        <taxon>Viridiplantae</taxon>
        <taxon>Streptophyta</taxon>
        <taxon>Embryophyta</taxon>
        <taxon>Tracheophyta</taxon>
        <taxon>Spermatophyta</taxon>
        <taxon>Magnoliopsida</taxon>
        <taxon>Ranunculales</taxon>
        <taxon>Papaveraceae</taxon>
        <taxon>Papaveroideae</taxon>
        <taxon>Papaver</taxon>
    </lineage>
</organism>
<accession>A0AA41UWA8</accession>
<gene>
    <name evidence="3" type="ORF">MKW94_008954</name>
</gene>
<evidence type="ECO:0000259" key="2">
    <source>
        <dbReference type="Pfam" id="PF03469"/>
    </source>
</evidence>
<feature type="coiled-coil region" evidence="1">
    <location>
        <begin position="42"/>
        <end position="90"/>
    </location>
</feature>
<dbReference type="Pfam" id="PF03469">
    <property type="entry name" value="XH"/>
    <property type="match status" value="1"/>
</dbReference>
<evidence type="ECO:0000256" key="1">
    <source>
        <dbReference type="SAM" id="Coils"/>
    </source>
</evidence>
<evidence type="ECO:0000313" key="4">
    <source>
        <dbReference type="Proteomes" id="UP001177140"/>
    </source>
</evidence>
<name>A0AA41UWA8_PAPNU</name>
<keyword evidence="4" id="KW-1185">Reference proteome</keyword>
<dbReference type="InterPro" id="IPR005379">
    <property type="entry name" value="FDM1-5/IDN2_XH"/>
</dbReference>
<sequence>MGFREKSLDMWRSTESLAKSFQEFYVYRGLNPGKDTIMKSNKTILEKDLELLDNEKENIASEIELMNREKDMMDNEKENIASEIELMNKEKDTMARDVELLHREKLMLACDKIQLGTDNTVGSSIEVMNREKKLMLASEKTHGETAKQTLELEIEQLKGDLNVLKHQGGDDYETFNKMMDEMSKNLEETQGELESLEDLNQTLVVMQGKSNDELQDARKELITGLRDMSSGRALIGVKRMGELESKPFHEACKRKFGNGSDEGTMMCSAWEEYLRDPDWHPYKIIKVGNSHQ</sequence>
<reference evidence="3" key="1">
    <citation type="submission" date="2022-03" db="EMBL/GenBank/DDBJ databases">
        <title>A functionally conserved STORR gene fusion in Papaver species that diverged 16.8 million years ago.</title>
        <authorList>
            <person name="Catania T."/>
        </authorList>
    </citation>
    <scope>NUCLEOTIDE SEQUENCE</scope>
    <source>
        <strain evidence="3">S-191538</strain>
    </source>
</reference>
<dbReference type="Proteomes" id="UP001177140">
    <property type="component" value="Unassembled WGS sequence"/>
</dbReference>
<dbReference type="PANTHER" id="PTHR21596:SF65">
    <property type="entry name" value="PROTEIN INVOLVED IN DE NOVO 2-RELATED"/>
    <property type="match status" value="1"/>
</dbReference>
<feature type="non-terminal residue" evidence="3">
    <location>
        <position position="1"/>
    </location>
</feature>
<dbReference type="EMBL" id="JAJJMA010041746">
    <property type="protein sequence ID" value="MCL7025115.1"/>
    <property type="molecule type" value="Genomic_DNA"/>
</dbReference>